<dbReference type="EMBL" id="BGPR01030699">
    <property type="protein sequence ID" value="GBO03386.1"/>
    <property type="molecule type" value="Genomic_DNA"/>
</dbReference>
<feature type="region of interest" description="Disordered" evidence="1">
    <location>
        <begin position="30"/>
        <end position="67"/>
    </location>
</feature>
<evidence type="ECO:0000313" key="2">
    <source>
        <dbReference type="EMBL" id="GBO03386.1"/>
    </source>
</evidence>
<feature type="compositionally biased region" description="Basic and acidic residues" evidence="1">
    <location>
        <begin position="48"/>
        <end position="67"/>
    </location>
</feature>
<sequence>MLLQAPERHRIFSFRRWEVTRTADEICGLSDRGSGASEFHRSQSTSKNIERPSHTPSEQDFRCPIRRREPPVIRTDMSHQATCGSHLNVSPADAFRQQFSSLSI</sequence>
<accession>A0A4Y2TVX2</accession>
<dbReference type="Proteomes" id="UP000499080">
    <property type="component" value="Unassembled WGS sequence"/>
</dbReference>
<organism evidence="2 3">
    <name type="scientific">Araneus ventricosus</name>
    <name type="common">Orbweaver spider</name>
    <name type="synonym">Epeira ventricosa</name>
    <dbReference type="NCBI Taxonomy" id="182803"/>
    <lineage>
        <taxon>Eukaryota</taxon>
        <taxon>Metazoa</taxon>
        <taxon>Ecdysozoa</taxon>
        <taxon>Arthropoda</taxon>
        <taxon>Chelicerata</taxon>
        <taxon>Arachnida</taxon>
        <taxon>Araneae</taxon>
        <taxon>Araneomorphae</taxon>
        <taxon>Entelegynae</taxon>
        <taxon>Araneoidea</taxon>
        <taxon>Araneidae</taxon>
        <taxon>Araneus</taxon>
    </lineage>
</organism>
<protein>
    <submittedName>
        <fullName evidence="2">Uncharacterized protein</fullName>
    </submittedName>
</protein>
<evidence type="ECO:0000313" key="3">
    <source>
        <dbReference type="Proteomes" id="UP000499080"/>
    </source>
</evidence>
<dbReference type="AlphaFoldDB" id="A0A4Y2TVX2"/>
<name>A0A4Y2TVX2_ARAVE</name>
<comment type="caution">
    <text evidence="2">The sequence shown here is derived from an EMBL/GenBank/DDBJ whole genome shotgun (WGS) entry which is preliminary data.</text>
</comment>
<reference evidence="2 3" key="1">
    <citation type="journal article" date="2019" name="Sci. Rep.">
        <title>Orb-weaving spider Araneus ventricosus genome elucidates the spidroin gene catalogue.</title>
        <authorList>
            <person name="Kono N."/>
            <person name="Nakamura H."/>
            <person name="Ohtoshi R."/>
            <person name="Moran D.A.P."/>
            <person name="Shinohara A."/>
            <person name="Yoshida Y."/>
            <person name="Fujiwara M."/>
            <person name="Mori M."/>
            <person name="Tomita M."/>
            <person name="Arakawa K."/>
        </authorList>
    </citation>
    <scope>NUCLEOTIDE SEQUENCE [LARGE SCALE GENOMIC DNA]</scope>
</reference>
<evidence type="ECO:0000256" key="1">
    <source>
        <dbReference type="SAM" id="MobiDB-lite"/>
    </source>
</evidence>
<gene>
    <name evidence="2" type="ORF">AVEN_139560_1</name>
</gene>
<proteinExistence type="predicted"/>
<keyword evidence="3" id="KW-1185">Reference proteome</keyword>